<dbReference type="EMBL" id="GL996527">
    <property type="protein sequence ID" value="EGV61492.1"/>
    <property type="molecule type" value="Genomic_DNA"/>
</dbReference>
<organism evidence="2">
    <name type="scientific">Candida tenuis (strain ATCC 10573 / BCRC 21748 / CBS 615 / JCM 9827 / NBRC 10315 / NRRL Y-1498 / VKM Y-70)</name>
    <name type="common">Yeast</name>
    <name type="synonym">Yamadazyma tenuis</name>
    <dbReference type="NCBI Taxonomy" id="590646"/>
    <lineage>
        <taxon>Eukaryota</taxon>
        <taxon>Fungi</taxon>
        <taxon>Dikarya</taxon>
        <taxon>Ascomycota</taxon>
        <taxon>Saccharomycotina</taxon>
        <taxon>Pichiomycetes</taxon>
        <taxon>Debaryomycetaceae</taxon>
        <taxon>Yamadazyma</taxon>
    </lineage>
</organism>
<dbReference type="GO" id="GO:0005739">
    <property type="term" value="C:mitochondrion"/>
    <property type="evidence" value="ECO:0007669"/>
    <property type="project" value="TreeGrafter"/>
</dbReference>
<evidence type="ECO:0000313" key="1">
    <source>
        <dbReference type="EMBL" id="EGV61492.1"/>
    </source>
</evidence>
<dbReference type="HOGENOM" id="CLU_028690_2_0_1"/>
<dbReference type="Proteomes" id="UP000000707">
    <property type="component" value="Unassembled WGS sequence"/>
</dbReference>
<reference evidence="1 2" key="1">
    <citation type="journal article" date="2011" name="Proc. Natl. Acad. Sci. U.S.A.">
        <title>Comparative genomics of xylose-fermenting fungi for enhanced biofuel production.</title>
        <authorList>
            <person name="Wohlbach D.J."/>
            <person name="Kuo A."/>
            <person name="Sato T.K."/>
            <person name="Potts K.M."/>
            <person name="Salamov A.A."/>
            <person name="LaButti K.M."/>
            <person name="Sun H."/>
            <person name="Clum A."/>
            <person name="Pangilinan J.L."/>
            <person name="Lindquist E.A."/>
            <person name="Lucas S."/>
            <person name="Lapidus A."/>
            <person name="Jin M."/>
            <person name="Gunawan C."/>
            <person name="Balan V."/>
            <person name="Dale B.E."/>
            <person name="Jeffries T.W."/>
            <person name="Zinkel R."/>
            <person name="Barry K.W."/>
            <person name="Grigoriev I.V."/>
            <person name="Gasch A.P."/>
        </authorList>
    </citation>
    <scope>NUCLEOTIDE SEQUENCE [LARGE SCALE GENOMIC DNA]</scope>
    <source>
        <strain evidence="2">ATCC 10573 / BCRC 21748 / CBS 615 / JCM 9827 / NBRC 10315 / NRRL Y-1498 / VKM Y-70</strain>
    </source>
</reference>
<proteinExistence type="predicted"/>
<dbReference type="GO" id="GO:0019171">
    <property type="term" value="F:(3R)-hydroxyacyl-[acyl-carrier-protein] dehydratase activity"/>
    <property type="evidence" value="ECO:0007669"/>
    <property type="project" value="TreeGrafter"/>
</dbReference>
<gene>
    <name evidence="1" type="ORF">CANTEDRAFT_108940</name>
</gene>
<dbReference type="GeneID" id="18246072"/>
<dbReference type="PANTHER" id="PTHR28152">
    <property type="entry name" value="HYDROXYACYL-THIOESTER DEHYDRATASE TYPE 2, MITOCHONDRIAL"/>
    <property type="match status" value="1"/>
</dbReference>
<accession>G3BB01</accession>
<protein>
    <submittedName>
        <fullName evidence="1">Uncharacterized protein</fullName>
    </submittedName>
</protein>
<keyword evidence="2" id="KW-1185">Reference proteome</keyword>
<name>G3BB01_CANTC</name>
<dbReference type="Gene3D" id="3.10.129.10">
    <property type="entry name" value="Hotdog Thioesterase"/>
    <property type="match status" value="1"/>
</dbReference>
<sequence length="286" mass="32607">MAAPIQIWAKQVRAKVWDFTSMAADDSAVRLNKLLSRVLQVPVSFPDIDGGYHLLYNNQPNLQLGADGYDNYQAPVHVDTGDSIFSRRMWVKGSMMFYRPVAPNQFLHSQEVVSHTRHIGDQMFVTIERRFSHKHQSPEPAVVESRTLMYTNSRFKPHTPSSSRIMPEYSHHLQISSTDIMQYSCLTSNLHKIHYDKNYCQIEGLRDVIVQGPFMVTLAVAWFRTVFPHLRPVQISYKNAGPVYAHERCELLLKRASTNANMFVVEIVGAGKDVRLAGELVCDSEV</sequence>
<dbReference type="eggNOG" id="ENOG502S5QU">
    <property type="taxonomic scope" value="Eukaryota"/>
</dbReference>
<dbReference type="SUPFAM" id="SSF54637">
    <property type="entry name" value="Thioesterase/thiol ester dehydrase-isomerase"/>
    <property type="match status" value="1"/>
</dbReference>
<dbReference type="RefSeq" id="XP_006687662.1">
    <property type="nucleotide sequence ID" value="XM_006687599.1"/>
</dbReference>
<dbReference type="PANTHER" id="PTHR28152:SF1">
    <property type="entry name" value="HYDROXYACYL-THIOESTER DEHYDRATASE TYPE 2, MITOCHONDRIAL"/>
    <property type="match status" value="1"/>
</dbReference>
<dbReference type="OrthoDB" id="3257538at2759"/>
<evidence type="ECO:0000313" key="2">
    <source>
        <dbReference type="Proteomes" id="UP000000707"/>
    </source>
</evidence>
<dbReference type="InterPro" id="IPR029069">
    <property type="entry name" value="HotDog_dom_sf"/>
</dbReference>
<dbReference type="STRING" id="590646.G3BB01"/>
<dbReference type="KEGG" id="cten:18246072"/>
<dbReference type="InterPro" id="IPR052741">
    <property type="entry name" value="Mitochondrial_HTD2"/>
</dbReference>
<dbReference type="AlphaFoldDB" id="G3BB01"/>